<evidence type="ECO:0000259" key="8">
    <source>
        <dbReference type="PROSITE" id="PS00715"/>
    </source>
</evidence>
<feature type="domain" description="RNA polymerase sigma-70" evidence="8">
    <location>
        <begin position="57"/>
        <end position="70"/>
    </location>
</feature>
<keyword evidence="10" id="KW-1185">Reference proteome</keyword>
<dbReference type="PANTHER" id="PTHR30385">
    <property type="entry name" value="SIGMA FACTOR F FLAGELLAR"/>
    <property type="match status" value="1"/>
</dbReference>
<dbReference type="Gene3D" id="1.20.120.1810">
    <property type="match status" value="1"/>
</dbReference>
<dbReference type="InterPro" id="IPR016371">
    <property type="entry name" value="RNA_pol_sigma-H_factor"/>
</dbReference>
<dbReference type="Proteomes" id="UP000729290">
    <property type="component" value="Unassembled WGS sequence"/>
</dbReference>
<protein>
    <recommendedName>
        <fullName evidence="2">RNA polymerase sigma factor SigS</fullName>
    </recommendedName>
</protein>
<dbReference type="Pfam" id="PF04542">
    <property type="entry name" value="Sigma70_r2"/>
    <property type="match status" value="1"/>
</dbReference>
<dbReference type="SUPFAM" id="SSF46894">
    <property type="entry name" value="C-terminal effector domain of the bipartite response regulators"/>
    <property type="match status" value="1"/>
</dbReference>
<keyword evidence="3" id="KW-0805">Transcription regulation</keyword>
<dbReference type="InterPro" id="IPR000943">
    <property type="entry name" value="RNA_pol_sigma70"/>
</dbReference>
<evidence type="ECO:0000313" key="10">
    <source>
        <dbReference type="Proteomes" id="UP000729290"/>
    </source>
</evidence>
<dbReference type="PIRSF" id="PIRSF002939">
    <property type="entry name" value="RNA_polymerase_sigma-H_factor"/>
    <property type="match status" value="1"/>
</dbReference>
<evidence type="ECO:0000256" key="3">
    <source>
        <dbReference type="ARBA" id="ARBA00023015"/>
    </source>
</evidence>
<evidence type="ECO:0000313" key="9">
    <source>
        <dbReference type="EMBL" id="MBM6878902.1"/>
    </source>
</evidence>
<evidence type="ECO:0000256" key="6">
    <source>
        <dbReference type="ARBA" id="ARBA00023163"/>
    </source>
</evidence>
<dbReference type="Pfam" id="PF08281">
    <property type="entry name" value="Sigma70_r4_2"/>
    <property type="match status" value="1"/>
</dbReference>
<dbReference type="NCBIfam" id="NF006148">
    <property type="entry name" value="PRK08295.1-5"/>
    <property type="match status" value="1"/>
</dbReference>
<proteinExistence type="inferred from homology"/>
<evidence type="ECO:0000256" key="4">
    <source>
        <dbReference type="ARBA" id="ARBA00023082"/>
    </source>
</evidence>
<comment type="function">
    <text evidence="7">Sigma factors are initiation factors that promote the attachment of RNA polymerase to specific initiation sites and are then released. Sigma-S contributes to the protection against external stress, thus playing a role in cellular fitness and survival.</text>
</comment>
<dbReference type="PANTHER" id="PTHR30385:SF1">
    <property type="entry name" value="RNA POLYMERASE SIGMA-H FACTOR"/>
    <property type="match status" value="1"/>
</dbReference>
<sequence length="218" mass="25141">MTDKQKEMTIQQNQDEEMVCAAQKGDAKAEEYLLDKYKPLVKAKSRAYFLIGADNEDIIQEGMIGLYKAIRDYDSARNASFRSFAELCVNRQMITAIKAATRQKHQPLNSYISLNKPVFEDESEETYLDMLQEGELLNPEALLIGQENKSFLENQMVKNLSRFESRVLLLYLQGRSYFEIASLLDKPEKSIDNALQRVKKKLEKFVYEKNLDGTGSVW</sequence>
<dbReference type="InterPro" id="IPR036388">
    <property type="entry name" value="WH-like_DNA-bd_sf"/>
</dbReference>
<keyword evidence="4" id="KW-0731">Sigma factor</keyword>
<dbReference type="EMBL" id="JACSNV010000026">
    <property type="protein sequence ID" value="MBM6878902.1"/>
    <property type="molecule type" value="Genomic_DNA"/>
</dbReference>
<evidence type="ECO:0000256" key="1">
    <source>
        <dbReference type="ARBA" id="ARBA00007788"/>
    </source>
</evidence>
<name>A0ABS2GCJ0_9FIRM</name>
<dbReference type="NCBIfam" id="TIGR02937">
    <property type="entry name" value="sigma70-ECF"/>
    <property type="match status" value="1"/>
</dbReference>
<comment type="caution">
    <text evidence="9">The sequence shown here is derived from an EMBL/GenBank/DDBJ whole genome shotgun (WGS) entry which is preliminary data.</text>
</comment>
<dbReference type="NCBIfam" id="NF006147">
    <property type="entry name" value="PRK08295.1-4"/>
    <property type="match status" value="1"/>
</dbReference>
<evidence type="ECO:0000256" key="7">
    <source>
        <dbReference type="ARBA" id="ARBA00024701"/>
    </source>
</evidence>
<evidence type="ECO:0000256" key="2">
    <source>
        <dbReference type="ARBA" id="ARBA00021245"/>
    </source>
</evidence>
<dbReference type="SUPFAM" id="SSF88946">
    <property type="entry name" value="Sigma2 domain of RNA polymerase sigma factors"/>
    <property type="match status" value="1"/>
</dbReference>
<keyword evidence="6" id="KW-0804">Transcription</keyword>
<dbReference type="PROSITE" id="PS00715">
    <property type="entry name" value="SIGMA70_1"/>
    <property type="match status" value="1"/>
</dbReference>
<keyword evidence="5" id="KW-0238">DNA-binding</keyword>
<dbReference type="Gene3D" id="1.10.10.10">
    <property type="entry name" value="Winged helix-like DNA-binding domain superfamily/Winged helix DNA-binding domain"/>
    <property type="match status" value="1"/>
</dbReference>
<dbReference type="InterPro" id="IPR013325">
    <property type="entry name" value="RNA_pol_sigma_r2"/>
</dbReference>
<dbReference type="NCBIfam" id="NF006145">
    <property type="entry name" value="PRK08295.1-2"/>
    <property type="match status" value="1"/>
</dbReference>
<gene>
    <name evidence="9" type="primary">sigH</name>
    <name evidence="9" type="ORF">H9X83_12195</name>
</gene>
<reference evidence="9 10" key="1">
    <citation type="journal article" date="2021" name="Sci. Rep.">
        <title>The distribution of antibiotic resistance genes in chicken gut microbiota commensals.</title>
        <authorList>
            <person name="Juricova H."/>
            <person name="Matiasovicova J."/>
            <person name="Kubasova T."/>
            <person name="Cejkova D."/>
            <person name="Rychlik I."/>
        </authorList>
    </citation>
    <scope>NUCLEOTIDE SEQUENCE [LARGE SCALE GENOMIC DNA]</scope>
    <source>
        <strain evidence="9 10">An431b</strain>
    </source>
</reference>
<dbReference type="RefSeq" id="WP_205134513.1">
    <property type="nucleotide sequence ID" value="NZ_JACSNT010000022.1"/>
</dbReference>
<dbReference type="InterPro" id="IPR016032">
    <property type="entry name" value="Sig_transdc_resp-reg_C-effctor"/>
</dbReference>
<dbReference type="InterPro" id="IPR013249">
    <property type="entry name" value="RNA_pol_sigma70_r4_t2"/>
</dbReference>
<dbReference type="InterPro" id="IPR014284">
    <property type="entry name" value="RNA_pol_sigma-70_dom"/>
</dbReference>
<accession>A0ABS2GCJ0</accession>
<comment type="similarity">
    <text evidence="1">Belongs to the sigma-70 factor family.</text>
</comment>
<dbReference type="InterPro" id="IPR007627">
    <property type="entry name" value="RNA_pol_sigma70_r2"/>
</dbReference>
<organism evidence="9 10">
    <name type="scientific">Anaerotignum lactatifermentans</name>
    <dbReference type="NCBI Taxonomy" id="160404"/>
    <lineage>
        <taxon>Bacteria</taxon>
        <taxon>Bacillati</taxon>
        <taxon>Bacillota</taxon>
        <taxon>Clostridia</taxon>
        <taxon>Lachnospirales</taxon>
        <taxon>Anaerotignaceae</taxon>
        <taxon>Anaerotignum</taxon>
    </lineage>
</organism>
<evidence type="ECO:0000256" key="5">
    <source>
        <dbReference type="ARBA" id="ARBA00023125"/>
    </source>
</evidence>